<gene>
    <name evidence="3" type="ORF">PAC_08040</name>
</gene>
<protein>
    <recommendedName>
        <fullName evidence="2">AAA+ ATPase domain-containing protein</fullName>
    </recommendedName>
</protein>
<dbReference type="SMART" id="SM00382">
    <property type="entry name" value="AAA"/>
    <property type="match status" value="1"/>
</dbReference>
<dbReference type="OrthoDB" id="10042665at2759"/>
<dbReference type="InterPro" id="IPR003593">
    <property type="entry name" value="AAA+_ATPase"/>
</dbReference>
<keyword evidence="4" id="KW-1185">Reference proteome</keyword>
<dbReference type="InterPro" id="IPR054289">
    <property type="entry name" value="DUF7025"/>
</dbReference>
<feature type="region of interest" description="Disordered" evidence="1">
    <location>
        <begin position="236"/>
        <end position="273"/>
    </location>
</feature>
<dbReference type="EMBL" id="FJOG01000011">
    <property type="protein sequence ID" value="CZR58149.1"/>
    <property type="molecule type" value="Genomic_DNA"/>
</dbReference>
<dbReference type="GO" id="GO:0016887">
    <property type="term" value="F:ATP hydrolysis activity"/>
    <property type="evidence" value="ECO:0007669"/>
    <property type="project" value="InterPro"/>
</dbReference>
<dbReference type="InterPro" id="IPR056599">
    <property type="entry name" value="AAA_lid_fung"/>
</dbReference>
<evidence type="ECO:0000313" key="3">
    <source>
        <dbReference type="EMBL" id="CZR58149.1"/>
    </source>
</evidence>
<organism evidence="3 4">
    <name type="scientific">Phialocephala subalpina</name>
    <dbReference type="NCBI Taxonomy" id="576137"/>
    <lineage>
        <taxon>Eukaryota</taxon>
        <taxon>Fungi</taxon>
        <taxon>Dikarya</taxon>
        <taxon>Ascomycota</taxon>
        <taxon>Pezizomycotina</taxon>
        <taxon>Leotiomycetes</taxon>
        <taxon>Helotiales</taxon>
        <taxon>Mollisiaceae</taxon>
        <taxon>Phialocephala</taxon>
        <taxon>Phialocephala fortinii species complex</taxon>
    </lineage>
</organism>
<dbReference type="Proteomes" id="UP000184330">
    <property type="component" value="Unassembled WGS sequence"/>
</dbReference>
<dbReference type="SUPFAM" id="SSF52540">
    <property type="entry name" value="P-loop containing nucleoside triphosphate hydrolases"/>
    <property type="match status" value="1"/>
</dbReference>
<dbReference type="GO" id="GO:0005524">
    <property type="term" value="F:ATP binding"/>
    <property type="evidence" value="ECO:0007669"/>
    <property type="project" value="InterPro"/>
</dbReference>
<dbReference type="Pfam" id="PF23232">
    <property type="entry name" value="AAA_lid_13"/>
    <property type="match status" value="1"/>
</dbReference>
<dbReference type="Pfam" id="PF22942">
    <property type="entry name" value="DUF7025"/>
    <property type="match status" value="1"/>
</dbReference>
<name>A0A1L7WZF3_9HELO</name>
<feature type="region of interest" description="Disordered" evidence="1">
    <location>
        <begin position="1165"/>
        <end position="1197"/>
    </location>
</feature>
<feature type="compositionally biased region" description="Polar residues" evidence="1">
    <location>
        <begin position="1060"/>
        <end position="1072"/>
    </location>
</feature>
<proteinExistence type="predicted"/>
<feature type="compositionally biased region" description="Gly residues" evidence="1">
    <location>
        <begin position="1"/>
        <end position="12"/>
    </location>
</feature>
<dbReference type="AlphaFoldDB" id="A0A1L7WZF3"/>
<feature type="region of interest" description="Disordered" evidence="1">
    <location>
        <begin position="1040"/>
        <end position="1083"/>
    </location>
</feature>
<feature type="region of interest" description="Disordered" evidence="1">
    <location>
        <begin position="877"/>
        <end position="897"/>
    </location>
</feature>
<feature type="compositionally biased region" description="Basic and acidic residues" evidence="1">
    <location>
        <begin position="1174"/>
        <end position="1186"/>
    </location>
</feature>
<dbReference type="Pfam" id="PF00004">
    <property type="entry name" value="AAA"/>
    <property type="match status" value="1"/>
</dbReference>
<feature type="compositionally biased region" description="Acidic residues" evidence="1">
    <location>
        <begin position="254"/>
        <end position="273"/>
    </location>
</feature>
<sequence>MDGSKPAGGGSDGDADAQTTGVHDQLKFLKEEVAYNRNRINDIEGRLSTLDPLRRTYSATEPMAPPTEVTDDTDMTQEYVFLTARKTIPAVRECNFAQFKNRFEPHGKDGRYAVDVLVAGLLLPQEIHEERRLRDLLFEQRGPASSTRMVKDKPLAKAVQMANTTADLISQAQSNDKWPRRIRIQAPALLRILARVNCENWSDRPRTYYRPFSSLIYQHPDMKKALKELEEKWGSQLDGDSISDAGNTNGRTDSDEESVSNSREDDEDSADDSPEALACLRAYVKYIDEKIMTEYHRFEDKDVSSGASVRFSDLWYLFRTGEFVYRQADGELPDRRDFRTGKRIWKTYYVDPVPERMVTTAADDADIKDTAENNDGSAFSLGCYYVDHTGEEFCVVKKAFKIEQFPGEMPVGALPIFPMRFCRDWKGRLAHAIQTGESLIDLMKARHCFYSGWTLTRSPGGDPTTDAKGVQLEQPEHINSEVMVDFGEAYQACPHWRPQRASMRKKIVEGITIQEDFRIRWWSGPDRSSLLGETTELIPVRSGVTPKQRNKYVSEDHFLVAISENAKRLQPTTEKDLTEDAKALLTGRVFAYVFQERKFAQLSVAKLRPSPKTGLALDSLKIPQRVKHAIQGSVQGHFLQKNAERKIDQDWASLDLIQGKGTGLFILLHGVPGVGKTATAEAIAQANGKPLFKITVGDLGMTPERLEISLREIFRLASIWDCILLLDEVDTFFSQRSRADTATNKNAMVSVFLRVLDYYNGILFLTTNRAGVLDEAFKSRIHYKIYYPDLTLEQTLDIWKLNIHRVRKIEEELAKVENRGSLLINEDELIAFAKHHFLEGGSNRRGHGRWNGRQIRNAFQVACSLAYYEHGIREDERRARQQPTVNTNVTGPVTARDSLLGPPTLSVRHFEMMHEITASFENYRTAVHGGTTDADLALEAEYRHDGYRDSLTEGMQAEYRDDHLRAAAAAGGNEVADEIASAVTGKMQRLRQHVAVGDDIPAAENFVANSEHRGSYSSRNRSGSYLSNAASPLNMGFTAAQEQQQTDFPAPSPRHGTMRDTLSGSLDPSRNHLSAGPPRTGYPAQNYSHSLRNNLGNIYGPSGYQPPSQYSNDVGGMGEGRYYLPKDYFGSGSNSLLPTGREGPGMLGATGPHESRVWGAAAGGQGYMNQYAGHGRDPPPRPRQNVETDLSPDEASY</sequence>
<reference evidence="3 4" key="1">
    <citation type="submission" date="2016-03" db="EMBL/GenBank/DDBJ databases">
        <authorList>
            <person name="Ploux O."/>
        </authorList>
    </citation>
    <scope>NUCLEOTIDE SEQUENCE [LARGE SCALE GENOMIC DNA]</scope>
    <source>
        <strain evidence="3 4">UAMH 11012</strain>
    </source>
</reference>
<dbReference type="PANTHER" id="PTHR46411">
    <property type="entry name" value="FAMILY ATPASE, PUTATIVE-RELATED"/>
    <property type="match status" value="1"/>
</dbReference>
<dbReference type="InterPro" id="IPR027417">
    <property type="entry name" value="P-loop_NTPase"/>
</dbReference>
<evidence type="ECO:0000259" key="2">
    <source>
        <dbReference type="SMART" id="SM00382"/>
    </source>
</evidence>
<feature type="compositionally biased region" description="Low complexity" evidence="1">
    <location>
        <begin position="883"/>
        <end position="894"/>
    </location>
</feature>
<dbReference type="CDD" id="cd19481">
    <property type="entry name" value="RecA-like_protease"/>
    <property type="match status" value="1"/>
</dbReference>
<accession>A0A1L7WZF3</accession>
<dbReference type="InterPro" id="IPR003959">
    <property type="entry name" value="ATPase_AAA_core"/>
</dbReference>
<feature type="domain" description="AAA+ ATPase" evidence="2">
    <location>
        <begin position="662"/>
        <end position="791"/>
    </location>
</feature>
<evidence type="ECO:0000313" key="4">
    <source>
        <dbReference type="Proteomes" id="UP000184330"/>
    </source>
</evidence>
<feature type="region of interest" description="Disordered" evidence="1">
    <location>
        <begin position="1"/>
        <end position="20"/>
    </location>
</feature>
<dbReference type="PANTHER" id="PTHR46411:SF3">
    <property type="entry name" value="AAA+ ATPASE DOMAIN-CONTAINING PROTEIN"/>
    <property type="match status" value="1"/>
</dbReference>
<dbReference type="Gene3D" id="3.40.50.300">
    <property type="entry name" value="P-loop containing nucleotide triphosphate hydrolases"/>
    <property type="match status" value="1"/>
</dbReference>
<evidence type="ECO:0000256" key="1">
    <source>
        <dbReference type="SAM" id="MobiDB-lite"/>
    </source>
</evidence>